<dbReference type="Proteomes" id="UP000000437">
    <property type="component" value="Chromosome 9"/>
</dbReference>
<reference evidence="2" key="1">
    <citation type="submission" date="2025-08" db="UniProtKB">
        <authorList>
            <consortium name="RefSeq"/>
        </authorList>
    </citation>
    <scope>IDENTIFICATION</scope>
    <source>
        <strain evidence="2">Tuebingen</strain>
        <tissue evidence="2">Fibroblasts and whole tissue</tissue>
    </source>
</reference>
<gene>
    <name evidence="2" type="primary">cd28</name>
</gene>
<proteinExistence type="predicted"/>
<sequence>MIITLIIIFIYIPLGFALVVSQPYRVTGKDGEVSMHCSFRSKLRPEEVQVSVYKALHGHERICSAYVNLSEPYFATDGPVRCRGNINFGGVDLIIAGLRGEDTDVYRCEIEILFPPPYLRALGNGTVVYIQEIPNCLTAHNASTQSQRQSKSQTSYRETVENDIGPLLLLYIILIIISCSFFLQIAICKWRTSSSLAPMLSQKESYVKF</sequence>
<protein>
    <submittedName>
        <fullName evidence="2">Cytotoxic T-lymphocyte protein 4</fullName>
    </submittedName>
</protein>
<keyword evidence="1" id="KW-1185">Reference proteome</keyword>
<organism evidence="1 2">
    <name type="scientific">Danio rerio</name>
    <name type="common">Zebrafish</name>
    <name type="synonym">Brachydanio rerio</name>
    <dbReference type="NCBI Taxonomy" id="7955"/>
    <lineage>
        <taxon>Eukaryota</taxon>
        <taxon>Metazoa</taxon>
        <taxon>Chordata</taxon>
        <taxon>Craniata</taxon>
        <taxon>Vertebrata</taxon>
        <taxon>Euteleostomi</taxon>
        <taxon>Actinopterygii</taxon>
        <taxon>Neopterygii</taxon>
        <taxon>Teleostei</taxon>
        <taxon>Ostariophysi</taxon>
        <taxon>Cypriniformes</taxon>
        <taxon>Danionidae</taxon>
        <taxon>Danioninae</taxon>
        <taxon>Danio</taxon>
    </lineage>
</organism>
<name>A0AC58GFX4_DANRE</name>
<evidence type="ECO:0000313" key="1">
    <source>
        <dbReference type="Proteomes" id="UP000000437"/>
    </source>
</evidence>
<evidence type="ECO:0000313" key="2">
    <source>
        <dbReference type="RefSeq" id="XP_073768639.1"/>
    </source>
</evidence>
<dbReference type="RefSeq" id="XP_073768639.1">
    <property type="nucleotide sequence ID" value="XM_073912538.1"/>
</dbReference>
<accession>A0AC58GFX4</accession>